<dbReference type="OrthoDB" id="975117at2"/>
<reference evidence="3 4" key="1">
    <citation type="submission" date="2018-03" db="EMBL/GenBank/DDBJ databases">
        <title>Genomic Encyclopedia of Archaeal and Bacterial Type Strains, Phase II (KMG-II): from individual species to whole genera.</title>
        <authorList>
            <person name="Goeker M."/>
        </authorList>
    </citation>
    <scope>NUCLEOTIDE SEQUENCE [LARGE SCALE GENOMIC DNA]</scope>
    <source>
        <strain evidence="3 4">DSM 27929</strain>
    </source>
</reference>
<protein>
    <submittedName>
        <fullName evidence="3">Uncharacterized protein DUF5019</fullName>
    </submittedName>
</protein>
<keyword evidence="1" id="KW-0732">Signal</keyword>
<organism evidence="3 4">
    <name type="scientific">Mongoliibacter ruber</name>
    <dbReference type="NCBI Taxonomy" id="1750599"/>
    <lineage>
        <taxon>Bacteria</taxon>
        <taxon>Pseudomonadati</taxon>
        <taxon>Bacteroidota</taxon>
        <taxon>Cytophagia</taxon>
        <taxon>Cytophagales</taxon>
        <taxon>Cyclobacteriaceae</taxon>
        <taxon>Mongoliibacter</taxon>
    </lineage>
</organism>
<evidence type="ECO:0000313" key="3">
    <source>
        <dbReference type="EMBL" id="PRY88544.1"/>
    </source>
</evidence>
<dbReference type="RefSeq" id="WP_106133266.1">
    <property type="nucleotide sequence ID" value="NZ_PVTR01000004.1"/>
</dbReference>
<dbReference type="Pfam" id="PF14292">
    <property type="entry name" value="SusE"/>
    <property type="match status" value="1"/>
</dbReference>
<dbReference type="InterPro" id="IPR025970">
    <property type="entry name" value="SusE"/>
</dbReference>
<dbReference type="Proteomes" id="UP000238157">
    <property type="component" value="Unassembled WGS sequence"/>
</dbReference>
<dbReference type="Gene3D" id="2.60.40.3620">
    <property type="match status" value="2"/>
</dbReference>
<evidence type="ECO:0000313" key="4">
    <source>
        <dbReference type="Proteomes" id="UP000238157"/>
    </source>
</evidence>
<dbReference type="EMBL" id="PVTR01000004">
    <property type="protein sequence ID" value="PRY88544.1"/>
    <property type="molecule type" value="Genomic_DNA"/>
</dbReference>
<comment type="caution">
    <text evidence="3">The sequence shown here is derived from an EMBL/GenBank/DDBJ whole genome shotgun (WGS) entry which is preliminary data.</text>
</comment>
<name>A0A2T0WPU0_9BACT</name>
<evidence type="ECO:0000256" key="1">
    <source>
        <dbReference type="SAM" id="SignalP"/>
    </source>
</evidence>
<feature type="chain" id="PRO_5015637468" evidence="1">
    <location>
        <begin position="22"/>
        <end position="345"/>
    </location>
</feature>
<accession>A0A2T0WPU0</accession>
<dbReference type="CDD" id="cd12967">
    <property type="entry name" value="CBM_SusE-F_like_u1"/>
    <property type="match status" value="1"/>
</dbReference>
<proteinExistence type="predicted"/>
<keyword evidence="4" id="KW-1185">Reference proteome</keyword>
<dbReference type="AlphaFoldDB" id="A0A2T0WPU0"/>
<feature type="domain" description="SusE outer membrane protein" evidence="2">
    <location>
        <begin position="23"/>
        <end position="128"/>
    </location>
</feature>
<feature type="signal peptide" evidence="1">
    <location>
        <begin position="1"/>
        <end position="21"/>
    </location>
</feature>
<evidence type="ECO:0000259" key="2">
    <source>
        <dbReference type="Pfam" id="PF14292"/>
    </source>
</evidence>
<sequence length="345" mass="37582">MKNIKILYLVLLGLSMSWACTEEERTVMSDNPDSPVLTSPASGQSIVLDSETASEQLVFSFDPANFGFSAAVNYTVQLAEAGTSFADPLDVGNSNGSDVTITQASLNQRLIGRGYEPEEGIQMDVRVRASLGDAVDPVFSEVSTISVTPFSEALEFTRMYVPGDYQGWAPENENTVLFSVNNDNVFEGYVHILGGSGAFKVNEGPNWDVNYGGENGTLERNGPDLIVTEPFGTFRLKVDLNNLTYEIGTRRPWGIIGDATPLGWDADTPMEFDPVENVLTITLDLVAGNFKFRAGDWAFNYGDTGMDGVLNPDGSDIPIADDGNYTITMDWKVPGEITYELIKND</sequence>
<dbReference type="CDD" id="cd12956">
    <property type="entry name" value="CBM_SusE-F_like"/>
    <property type="match status" value="1"/>
</dbReference>
<gene>
    <name evidence="3" type="ORF">CLW00_104195</name>
</gene>